<dbReference type="InterPro" id="IPR011029">
    <property type="entry name" value="DEATH-like_dom_sf"/>
</dbReference>
<comment type="caution">
    <text evidence="1">The sequence shown here is derived from an EMBL/GenBank/DDBJ whole genome shotgun (WGS) entry which is preliminary data.</text>
</comment>
<dbReference type="Gene3D" id="1.10.8.10">
    <property type="entry name" value="DNA helicase RuvA subunit, C-terminal domain"/>
    <property type="match status" value="1"/>
</dbReference>
<dbReference type="Gene3D" id="1.10.1170.10">
    <property type="entry name" value="Inhibitor Of Apoptosis Protein (2mihbC-IAP-1), Chain A"/>
    <property type="match status" value="1"/>
</dbReference>
<reference evidence="1 2" key="1">
    <citation type="submission" date="2019-08" db="EMBL/GenBank/DDBJ databases">
        <title>The genome of the soybean aphid Biotype 1, its phylome, world population structure and adaptation to the North American continent.</title>
        <authorList>
            <person name="Giordano R."/>
            <person name="Donthu R.K."/>
            <person name="Hernandez A.G."/>
            <person name="Wright C.L."/>
            <person name="Zimin A.V."/>
        </authorList>
    </citation>
    <scope>NUCLEOTIDE SEQUENCE [LARGE SCALE GENOMIC DNA]</scope>
    <source>
        <tissue evidence="1">Whole aphids</tissue>
    </source>
</reference>
<proteinExistence type="predicted"/>
<dbReference type="InterPro" id="IPR001370">
    <property type="entry name" value="BIR_rpt"/>
</dbReference>
<dbReference type="Gene3D" id="1.10.533.10">
    <property type="entry name" value="Death Domain, Fas"/>
    <property type="match status" value="1"/>
</dbReference>
<accession>A0A6G0SVH7</accession>
<sequence length="364" mass="42763">MNLQKTSNDISSLVSLVRNKSFPTYPEYITFTSRLKTYDILPSKIPQNKYLLADCGFIYRGVKDVVECFSCGLVLYDWKKDDIPWIEHSRHNPERVYVLLSKGNHFVEYSVFEIRPYGKKSVTVGLLVNKKISIVILLECKITKKILNLDLEQWLTLMCENNYNTIIDNLQTRCKRVRITDNLSYSVNVKQSSIILHSNENYITLSHTDLHRLKQLQHCIDLYIIEKQKKLLSYQKTFDTAYSLIMADVNGLPFSCRRNEFTNQYIQNYDLSYSNMESNDISFMYELLQYHYNSLSDMILQDLLLTNLVIFLFGSVIKRWLMVQYSELLSSVGDLTFIRSSSCFTVILKHTETERVKLYCFDRD</sequence>
<keyword evidence="2" id="KW-1185">Reference proteome</keyword>
<dbReference type="PROSITE" id="PS50143">
    <property type="entry name" value="BIR_REPEAT_2"/>
    <property type="match status" value="1"/>
</dbReference>
<dbReference type="EMBL" id="VYZN01001798">
    <property type="protein sequence ID" value="KAE9521964.1"/>
    <property type="molecule type" value="Genomic_DNA"/>
</dbReference>
<dbReference type="SUPFAM" id="SSF57924">
    <property type="entry name" value="Inhibitor of apoptosis (IAP) repeat"/>
    <property type="match status" value="1"/>
</dbReference>
<dbReference type="PANTHER" id="PTHR10044:SF139">
    <property type="entry name" value="DEATH-ASSOCIATED INHIBITOR OF APOPTOSIS 2"/>
    <property type="match status" value="1"/>
</dbReference>
<feature type="non-terminal residue" evidence="1">
    <location>
        <position position="364"/>
    </location>
</feature>
<organism evidence="1 2">
    <name type="scientific">Aphis glycines</name>
    <name type="common">Soybean aphid</name>
    <dbReference type="NCBI Taxonomy" id="307491"/>
    <lineage>
        <taxon>Eukaryota</taxon>
        <taxon>Metazoa</taxon>
        <taxon>Ecdysozoa</taxon>
        <taxon>Arthropoda</taxon>
        <taxon>Hexapoda</taxon>
        <taxon>Insecta</taxon>
        <taxon>Pterygota</taxon>
        <taxon>Neoptera</taxon>
        <taxon>Paraneoptera</taxon>
        <taxon>Hemiptera</taxon>
        <taxon>Sternorrhyncha</taxon>
        <taxon>Aphidomorpha</taxon>
        <taxon>Aphidoidea</taxon>
        <taxon>Aphididae</taxon>
        <taxon>Aphidini</taxon>
        <taxon>Aphis</taxon>
        <taxon>Aphis</taxon>
    </lineage>
</organism>
<evidence type="ECO:0000313" key="1">
    <source>
        <dbReference type="EMBL" id="KAE9521964.1"/>
    </source>
</evidence>
<dbReference type="GO" id="GO:0051726">
    <property type="term" value="P:regulation of cell cycle"/>
    <property type="evidence" value="ECO:0007669"/>
    <property type="project" value="TreeGrafter"/>
</dbReference>
<dbReference type="GO" id="GO:0005737">
    <property type="term" value="C:cytoplasm"/>
    <property type="evidence" value="ECO:0007669"/>
    <property type="project" value="TreeGrafter"/>
</dbReference>
<dbReference type="Proteomes" id="UP000475862">
    <property type="component" value="Unassembled WGS sequence"/>
</dbReference>
<dbReference type="AlphaFoldDB" id="A0A6G0SVH7"/>
<dbReference type="PANTHER" id="PTHR10044">
    <property type="entry name" value="INHIBITOR OF APOPTOSIS"/>
    <property type="match status" value="1"/>
</dbReference>
<dbReference type="CDD" id="cd00022">
    <property type="entry name" value="BIR"/>
    <property type="match status" value="1"/>
</dbReference>
<dbReference type="GO" id="GO:0005634">
    <property type="term" value="C:nucleus"/>
    <property type="evidence" value="ECO:0007669"/>
    <property type="project" value="TreeGrafter"/>
</dbReference>
<dbReference type="Pfam" id="PF00653">
    <property type="entry name" value="BIR"/>
    <property type="match status" value="1"/>
</dbReference>
<dbReference type="SMART" id="SM00238">
    <property type="entry name" value="BIR"/>
    <property type="match status" value="1"/>
</dbReference>
<dbReference type="OrthoDB" id="6613885at2759"/>
<dbReference type="InterPro" id="IPR050784">
    <property type="entry name" value="IAP"/>
</dbReference>
<evidence type="ECO:0000313" key="2">
    <source>
        <dbReference type="Proteomes" id="UP000475862"/>
    </source>
</evidence>
<protein>
    <submittedName>
        <fullName evidence="1">Uncharacterized protein</fullName>
    </submittedName>
</protein>
<name>A0A6G0SVH7_APHGL</name>
<gene>
    <name evidence="1" type="ORF">AGLY_017637</name>
</gene>